<proteinExistence type="predicted"/>
<comment type="caution">
    <text evidence="1">The sequence shown here is derived from an EMBL/GenBank/DDBJ whole genome shotgun (WGS) entry which is preliminary data.</text>
</comment>
<reference evidence="1 2" key="2">
    <citation type="journal article" date="2016" name="Genome Announc.">
        <title>Draft Genome Sequence of a Biocontrol Rhizobacterium, Chryseobacterium kwangjuense Strain KJ1R5, Isolated from Pepper (Capsicum annuum).</title>
        <authorList>
            <person name="Jeong J.J."/>
            <person name="Park H."/>
            <person name="Park B.H."/>
            <person name="Mannaa M."/>
            <person name="Sang M.K."/>
            <person name="Choi I.G."/>
            <person name="Kim K.D."/>
        </authorList>
    </citation>
    <scope>NUCLEOTIDE SEQUENCE [LARGE SCALE GENOMIC DNA]</scope>
    <source>
        <strain evidence="1 2">KJ1R5</strain>
    </source>
</reference>
<sequence length="185" mass="21990">MTLPIKMIKYSFPVFLLLLVNCSVMDYKPVTTEAMAQSDLRYDGIYICYQRKPEPDSSNISRKHIPELDPAHLSIYMFSREGRAVYRGIRTEMWQIPLTNPDNRFIFDVLFHRLSWAKSDLLQEYKKADSYSLTGKNFVLTSYNRKKIYRYTRECKILDDSKMVIDQDTFKFKKYYANYDAILAH</sequence>
<reference evidence="2" key="1">
    <citation type="submission" date="2015-12" db="EMBL/GenBank/DDBJ databases">
        <title>Genome sequence of a biocontrol rhizobacterium Chryseobacterium kwangjuense strain KJ1R5 isolated from pepper (Capsicum annuum L.).</title>
        <authorList>
            <person name="Jeong J.-J."/>
            <person name="Park H."/>
            <person name="Mannaa M."/>
            <person name="Sang M.K."/>
            <person name="Choi I.-G."/>
            <person name="Kim K.D."/>
        </authorList>
    </citation>
    <scope>NUCLEOTIDE SEQUENCE [LARGE SCALE GENOMIC DNA]</scope>
    <source>
        <strain evidence="2">KJ1R5</strain>
    </source>
</reference>
<dbReference type="AlphaFoldDB" id="A0A135WLM5"/>
<evidence type="ECO:0000313" key="2">
    <source>
        <dbReference type="Proteomes" id="UP000070513"/>
    </source>
</evidence>
<gene>
    <name evidence="1" type="ORF">AU378_08765</name>
</gene>
<dbReference type="EMBL" id="LPUR01000001">
    <property type="protein sequence ID" value="KXH85817.1"/>
    <property type="molecule type" value="Genomic_DNA"/>
</dbReference>
<name>A0A135WLM5_9FLAO</name>
<dbReference type="Proteomes" id="UP000070513">
    <property type="component" value="Unassembled WGS sequence"/>
</dbReference>
<evidence type="ECO:0000313" key="1">
    <source>
        <dbReference type="EMBL" id="KXH85817.1"/>
    </source>
</evidence>
<organism evidence="1 2">
    <name type="scientific">Chryseobacterium kwangjuense</name>
    <dbReference type="NCBI Taxonomy" id="267125"/>
    <lineage>
        <taxon>Bacteria</taxon>
        <taxon>Pseudomonadati</taxon>
        <taxon>Bacteroidota</taxon>
        <taxon>Flavobacteriia</taxon>
        <taxon>Flavobacteriales</taxon>
        <taxon>Weeksellaceae</taxon>
        <taxon>Chryseobacterium group</taxon>
        <taxon>Chryseobacterium</taxon>
    </lineage>
</organism>
<accession>A0A135WLM5</accession>
<protein>
    <submittedName>
        <fullName evidence="1">Uncharacterized protein</fullName>
    </submittedName>
</protein>